<evidence type="ECO:0000256" key="2">
    <source>
        <dbReference type="ARBA" id="ARBA00022723"/>
    </source>
</evidence>
<evidence type="ECO:0000256" key="5">
    <source>
        <dbReference type="ARBA" id="ARBA00023014"/>
    </source>
</evidence>
<keyword evidence="5 6" id="KW-0411">Iron-sulfur</keyword>
<proteinExistence type="predicted"/>
<evidence type="ECO:0000256" key="4">
    <source>
        <dbReference type="ARBA" id="ARBA00023004"/>
    </source>
</evidence>
<keyword evidence="4 6" id="KW-0408">Iron</keyword>
<comment type="caution">
    <text evidence="8">The sequence shown here is derived from an EMBL/GenBank/DDBJ whole genome shotgun (WGS) entry which is preliminary data.</text>
</comment>
<dbReference type="InterPro" id="IPR017896">
    <property type="entry name" value="4Fe4S_Fe-S-bd"/>
</dbReference>
<name>A0A557QW93_9RHOO</name>
<dbReference type="PANTHER" id="PTHR43082:SF3">
    <property type="entry name" value="FERREDOXIN-LIKE PROTEIN YDIT"/>
    <property type="match status" value="1"/>
</dbReference>
<dbReference type="GO" id="GO:0051536">
    <property type="term" value="F:iron-sulfur cluster binding"/>
    <property type="evidence" value="ECO:0007669"/>
    <property type="project" value="UniProtKB-KW"/>
</dbReference>
<reference evidence="8 9" key="1">
    <citation type="submission" date="2019-07" db="EMBL/GenBank/DDBJ databases">
        <title>The pathways for chlorine oxyanion respiration interact through the shared metabolite chlorate.</title>
        <authorList>
            <person name="Barnum T.P."/>
            <person name="Cheng Y."/>
            <person name="Hill K.A."/>
            <person name="Lucas L.N."/>
            <person name="Carlson H.K."/>
            <person name="Coates J.D."/>
        </authorList>
    </citation>
    <scope>NUCLEOTIDE SEQUENCE [LARGE SCALE GENOMIC DNA]</scope>
    <source>
        <strain evidence="8 9">SFB-3</strain>
    </source>
</reference>
<dbReference type="RefSeq" id="WP_144309424.1">
    <property type="nucleotide sequence ID" value="NZ_VMNK01000007.1"/>
</dbReference>
<dbReference type="AlphaFoldDB" id="A0A557QW93"/>
<dbReference type="EMBL" id="VMNK01000007">
    <property type="protein sequence ID" value="TVO57184.1"/>
    <property type="molecule type" value="Genomic_DNA"/>
</dbReference>
<evidence type="ECO:0000256" key="1">
    <source>
        <dbReference type="ARBA" id="ARBA00022448"/>
    </source>
</evidence>
<dbReference type="PANTHER" id="PTHR43082">
    <property type="entry name" value="FERREDOXIN-LIKE"/>
    <property type="match status" value="1"/>
</dbReference>
<feature type="domain" description="4Fe-4S ferredoxin-type" evidence="7">
    <location>
        <begin position="30"/>
        <end position="62"/>
    </location>
</feature>
<keyword evidence="1 6" id="KW-0813">Transport</keyword>
<dbReference type="PROSITE" id="PS51379">
    <property type="entry name" value="4FE4S_FER_2"/>
    <property type="match status" value="1"/>
</dbReference>
<evidence type="ECO:0000313" key="8">
    <source>
        <dbReference type="EMBL" id="TVO57184.1"/>
    </source>
</evidence>
<dbReference type="SUPFAM" id="SSF54862">
    <property type="entry name" value="4Fe-4S ferredoxins"/>
    <property type="match status" value="1"/>
</dbReference>
<dbReference type="GO" id="GO:0005506">
    <property type="term" value="F:iron ion binding"/>
    <property type="evidence" value="ECO:0007669"/>
    <property type="project" value="UniProtKB-UniRule"/>
</dbReference>
<comment type="function">
    <text evidence="6">Could be a 3Fe-4S cluster-containing protein.</text>
</comment>
<keyword evidence="9" id="KW-1185">Reference proteome</keyword>
<keyword evidence="2 6" id="KW-0479">Metal-binding</keyword>
<dbReference type="Gene3D" id="3.30.70.20">
    <property type="match status" value="1"/>
</dbReference>
<evidence type="ECO:0000256" key="6">
    <source>
        <dbReference type="PIRNR" id="PIRNR036548"/>
    </source>
</evidence>
<dbReference type="Proteomes" id="UP000319502">
    <property type="component" value="Unassembled WGS sequence"/>
</dbReference>
<gene>
    <name evidence="8" type="ORF">FHP91_09820</name>
</gene>
<sequence length="103" mass="11351">MTSAVEFTLPAVNVEEKLFQNRYRIDAGRPHIKVRNADTCTACELKPCTVCCPAGCWRVDTDGGIELVVDGCLECGTCRLVCDEANVDWNYPRGGFGILFKFG</sequence>
<evidence type="ECO:0000259" key="7">
    <source>
        <dbReference type="PROSITE" id="PS51379"/>
    </source>
</evidence>
<protein>
    <recommendedName>
        <fullName evidence="6">Ferredoxin-like protein</fullName>
    </recommendedName>
</protein>
<dbReference type="PIRSF" id="PIRSF036548">
    <property type="entry name" value="Fdx_FixX"/>
    <property type="match status" value="1"/>
</dbReference>
<organism evidence="8 9">
    <name type="scientific">Denitromonas halophila</name>
    <dbReference type="NCBI Taxonomy" id="1629404"/>
    <lineage>
        <taxon>Bacteria</taxon>
        <taxon>Pseudomonadati</taxon>
        <taxon>Pseudomonadota</taxon>
        <taxon>Betaproteobacteria</taxon>
        <taxon>Rhodocyclales</taxon>
        <taxon>Zoogloeaceae</taxon>
        <taxon>Denitromonas</taxon>
    </lineage>
</organism>
<accession>A0A557QW93</accession>
<dbReference type="OrthoDB" id="9800260at2"/>
<dbReference type="InterPro" id="IPR012206">
    <property type="entry name" value="Fd_FixX"/>
</dbReference>
<evidence type="ECO:0000256" key="3">
    <source>
        <dbReference type="ARBA" id="ARBA00022982"/>
    </source>
</evidence>
<evidence type="ECO:0000313" key="9">
    <source>
        <dbReference type="Proteomes" id="UP000319502"/>
    </source>
</evidence>
<keyword evidence="3 6" id="KW-0249">Electron transport</keyword>